<accession>A0ABQ7KEZ6</accession>
<gene>
    <name evidence="1" type="ORF">BGZ96_008431</name>
</gene>
<proteinExistence type="predicted"/>
<dbReference type="SUPFAM" id="SSF52047">
    <property type="entry name" value="RNI-like"/>
    <property type="match status" value="1"/>
</dbReference>
<name>A0ABQ7KEZ6_9FUNG</name>
<comment type="caution">
    <text evidence="1">The sequence shown here is derived from an EMBL/GenBank/DDBJ whole genome shotgun (WGS) entry which is preliminary data.</text>
</comment>
<dbReference type="Proteomes" id="UP001194696">
    <property type="component" value="Unassembled WGS sequence"/>
</dbReference>
<evidence type="ECO:0008006" key="3">
    <source>
        <dbReference type="Google" id="ProtNLM"/>
    </source>
</evidence>
<reference evidence="1 2" key="1">
    <citation type="journal article" date="2020" name="Fungal Divers.">
        <title>Resolving the Mortierellaceae phylogeny through synthesis of multi-gene phylogenetics and phylogenomics.</title>
        <authorList>
            <person name="Vandepol N."/>
            <person name="Liber J."/>
            <person name="Desiro A."/>
            <person name="Na H."/>
            <person name="Kennedy M."/>
            <person name="Barry K."/>
            <person name="Grigoriev I.V."/>
            <person name="Miller A.N."/>
            <person name="O'Donnell K."/>
            <person name="Stajich J.E."/>
            <person name="Bonito G."/>
        </authorList>
    </citation>
    <scope>NUCLEOTIDE SEQUENCE [LARGE SCALE GENOMIC DNA]</scope>
    <source>
        <strain evidence="1 2">AD045</strain>
    </source>
</reference>
<evidence type="ECO:0000313" key="2">
    <source>
        <dbReference type="Proteomes" id="UP001194696"/>
    </source>
</evidence>
<dbReference type="EMBL" id="JAAAIM010000047">
    <property type="protein sequence ID" value="KAG0296827.1"/>
    <property type="molecule type" value="Genomic_DNA"/>
</dbReference>
<keyword evidence="2" id="KW-1185">Reference proteome</keyword>
<protein>
    <recommendedName>
        <fullName evidence="3">F-box domain-containing protein</fullName>
    </recommendedName>
</protein>
<sequence length="631" mass="72235">MSISTACEQFFDIPELPRLLTAFLELKDVSSLSRISRKMHNFCTPSLYRRIERDDWDDCKIWESLPALLALAQNVNHVKVLCVRNDILTYYYNCVLTFEELYSRTLGTPRTRPPWLPPYDIRTCQVVALPPMTRLSRLDVAIGPLDTGPRTMPSANDLRALLPQLCWLISQNPGLTAIRLQGVPILDLRGVRMFARALAGLCKLESLTALIECRNDGWVGLWKHIFFRLPPSLKHMFFNFKDCENFERYQDALNDQLDGWKGEEVEAIAERQEPLVHLEDLYFQGVAGYRWDTPSDLRAMFAHCPNLKKLDTDINVANSDTIETVGQLIAQESPKIDSLIYGVHEFDERMPFRIMSSLPAQQVTRFEFNVDSHDLEIPAMNLAIHQHSTTLRVLCFQGKRDIIWFSASIILKECINLETFEAPCNNTEGVFTTLADILEQPWGCIKLKQLALAIGGCELPSEEDVEPYYSRPSPITLNEAETEHLSRLEDLYRKVGALTGLEKLDLRMVPLDSLGEVDYESMEDARLSFPAMLNLPDPRTGVPGFLHHLAGLENLTWIKGSVWADTAETEKTIGWLEVAWMDRHWPAFRYAEVYPTSGEVSAPFEWLRERRSHGERTFWLYGLSGTSERNF</sequence>
<evidence type="ECO:0000313" key="1">
    <source>
        <dbReference type="EMBL" id="KAG0296827.1"/>
    </source>
</evidence>
<dbReference type="InterPro" id="IPR032675">
    <property type="entry name" value="LRR_dom_sf"/>
</dbReference>
<organism evidence="1 2">
    <name type="scientific">Linnemannia gamsii</name>
    <dbReference type="NCBI Taxonomy" id="64522"/>
    <lineage>
        <taxon>Eukaryota</taxon>
        <taxon>Fungi</taxon>
        <taxon>Fungi incertae sedis</taxon>
        <taxon>Mucoromycota</taxon>
        <taxon>Mortierellomycotina</taxon>
        <taxon>Mortierellomycetes</taxon>
        <taxon>Mortierellales</taxon>
        <taxon>Mortierellaceae</taxon>
        <taxon>Linnemannia</taxon>
    </lineage>
</organism>
<dbReference type="Gene3D" id="3.80.10.10">
    <property type="entry name" value="Ribonuclease Inhibitor"/>
    <property type="match status" value="1"/>
</dbReference>